<reference evidence="1" key="1">
    <citation type="submission" date="2021-10" db="EMBL/GenBank/DDBJ databases">
        <title>Novel species in genus Arthrobacter.</title>
        <authorList>
            <person name="Liu Y."/>
        </authorList>
    </citation>
    <scope>NUCLEOTIDE SEQUENCE</scope>
    <source>
        <strain evidence="3">zg-Y462</strain>
        <strain evidence="1">Zg-Y462</strain>
    </source>
</reference>
<dbReference type="EMBL" id="JAJFZT010000006">
    <property type="protein sequence ID" value="MCC3272834.1"/>
    <property type="molecule type" value="Genomic_DNA"/>
</dbReference>
<dbReference type="NCBIfam" id="NF038085">
    <property type="entry name" value="MSMEG_6728_fam"/>
    <property type="match status" value="1"/>
</dbReference>
<evidence type="ECO:0000313" key="1">
    <source>
        <dbReference type="EMBL" id="MCC3272834.1"/>
    </source>
</evidence>
<keyword evidence="3" id="KW-1185">Reference proteome</keyword>
<dbReference type="Pfam" id="PF03013">
    <property type="entry name" value="Pyr_excise"/>
    <property type="match status" value="1"/>
</dbReference>
<evidence type="ECO:0000313" key="4">
    <source>
        <dbReference type="Proteomes" id="UP001155145"/>
    </source>
</evidence>
<proteinExistence type="predicted"/>
<dbReference type="InterPro" id="IPR004260">
    <property type="entry name" value="Pyr-dimer_DNA_glycosylase"/>
</dbReference>
<evidence type="ECO:0000313" key="2">
    <source>
        <dbReference type="EMBL" id="UON92901.1"/>
    </source>
</evidence>
<gene>
    <name evidence="1" type="ORF">LJ755_08830</name>
    <name evidence="2" type="ORF">MUK71_04455</name>
</gene>
<evidence type="ECO:0000313" key="3">
    <source>
        <dbReference type="Proteomes" id="UP000829758"/>
    </source>
</evidence>
<organism evidence="1 4">
    <name type="scientific">Arthrobacter zhangbolii</name>
    <dbReference type="NCBI Taxonomy" id="2886936"/>
    <lineage>
        <taxon>Bacteria</taxon>
        <taxon>Bacillati</taxon>
        <taxon>Actinomycetota</taxon>
        <taxon>Actinomycetes</taxon>
        <taxon>Micrococcales</taxon>
        <taxon>Micrococcaceae</taxon>
        <taxon>Arthrobacter</taxon>
    </lineage>
</organism>
<name>A0A9X1SBG3_9MICC</name>
<dbReference type="EMBL" id="CP094984">
    <property type="protein sequence ID" value="UON92901.1"/>
    <property type="molecule type" value="Genomic_DNA"/>
</dbReference>
<protein>
    <submittedName>
        <fullName evidence="1">MSMEG_6728 family protein</fullName>
    </submittedName>
</protein>
<dbReference type="Proteomes" id="UP001155145">
    <property type="component" value="Unassembled WGS sequence"/>
</dbReference>
<dbReference type="AlphaFoldDB" id="A0A9X1SBG3"/>
<accession>A0A9X1SBG3</accession>
<dbReference type="Proteomes" id="UP000829758">
    <property type="component" value="Chromosome"/>
</dbReference>
<sequence>MQTFLPYESFARSAAVLDQARLGKQRVETLQLLRGLVVPDYGWRRHPALLMWKGFVPALTAYGLAMTDEWIARGHADTVREQILEFAPRVDGDGGAVELPSWLGDEELHRSHRSNLIEKSPEVYGPLFPDTDAGLPYVWPSPADVPDPADPDPADTLWVARAVPDGDAATIVLPMLSAKGTPITGKRGRQLVRLLEDMDDGDPVAVIAPNDRSRLLLGRAGPVELTNDTAVRPVALSGSIPRSAFSYPAVLQDPRTLFAVPRPADL</sequence>
<dbReference type="RefSeq" id="WP_227928853.1">
    <property type="nucleotide sequence ID" value="NZ_CP094984.1"/>
</dbReference>